<dbReference type="InterPro" id="IPR050447">
    <property type="entry name" value="Erg6_SMT_methyltransf"/>
</dbReference>
<comment type="similarity">
    <text evidence="5">Belongs to the methyltransferase superfamily. Phthiotriol/phenolphthiotriol dimycocerosates methyltransferase family.</text>
</comment>
<evidence type="ECO:0000256" key="3">
    <source>
        <dbReference type="ARBA" id="ARBA00022679"/>
    </source>
</evidence>
<proteinExistence type="inferred from homology"/>
<evidence type="ECO:0000256" key="2">
    <source>
        <dbReference type="ARBA" id="ARBA00022603"/>
    </source>
</evidence>
<dbReference type="Pfam" id="PF08241">
    <property type="entry name" value="Methyltransf_11"/>
    <property type="match status" value="1"/>
</dbReference>
<keyword evidence="3" id="KW-0808">Transferase</keyword>
<evidence type="ECO:0000313" key="8">
    <source>
        <dbReference type="Proteomes" id="UP000192374"/>
    </source>
</evidence>
<dbReference type="EMBL" id="MVIC01000068">
    <property type="protein sequence ID" value="ORB11006.1"/>
    <property type="molecule type" value="Genomic_DNA"/>
</dbReference>
<keyword evidence="1" id="KW-0444">Lipid biosynthesis</keyword>
<dbReference type="PANTHER" id="PTHR44068">
    <property type="entry name" value="ZGC:194242"/>
    <property type="match status" value="1"/>
</dbReference>
<dbReference type="PANTHER" id="PTHR44068:SF11">
    <property type="entry name" value="GERANYL DIPHOSPHATE 2-C-METHYLTRANSFERASE"/>
    <property type="match status" value="1"/>
</dbReference>
<gene>
    <name evidence="7" type="ORF">BST37_21350</name>
</gene>
<dbReference type="GO" id="GO:0032259">
    <property type="term" value="P:methylation"/>
    <property type="evidence" value="ECO:0007669"/>
    <property type="project" value="UniProtKB-KW"/>
</dbReference>
<keyword evidence="8" id="KW-1185">Reference proteome</keyword>
<keyword evidence="1" id="KW-0443">Lipid metabolism</keyword>
<dbReference type="InterPro" id="IPR054877">
    <property type="entry name" value="PthPhpthDimycoMt"/>
</dbReference>
<dbReference type="GO" id="GO:0008168">
    <property type="term" value="F:methyltransferase activity"/>
    <property type="evidence" value="ECO:0007669"/>
    <property type="project" value="UniProtKB-KW"/>
</dbReference>
<evidence type="ECO:0000313" key="7">
    <source>
        <dbReference type="EMBL" id="ORB11006.1"/>
    </source>
</evidence>
<dbReference type="Proteomes" id="UP000192374">
    <property type="component" value="Unassembled WGS sequence"/>
</dbReference>
<protein>
    <submittedName>
        <fullName evidence="7">SAM-dependent methyltransferase</fullName>
    </submittedName>
</protein>
<keyword evidence="2 7" id="KW-0489">Methyltransferase</keyword>
<dbReference type="InterPro" id="IPR013216">
    <property type="entry name" value="Methyltransf_11"/>
</dbReference>
<organism evidence="7 8">
    <name type="scientific">Mycobacterium noviomagense</name>
    <dbReference type="NCBI Taxonomy" id="459858"/>
    <lineage>
        <taxon>Bacteria</taxon>
        <taxon>Bacillati</taxon>
        <taxon>Actinomycetota</taxon>
        <taxon>Actinomycetes</taxon>
        <taxon>Mycobacteriales</taxon>
        <taxon>Mycobacteriaceae</taxon>
        <taxon>Mycobacterium</taxon>
    </lineage>
</organism>
<accession>A0ABX3SZG4</accession>
<sequence>MSLTNRVANFLGTSKFVAKYQYPLVTRLGGNDLVFMNFGYEEDPPMALPLEASDEANRFCIQLYHRVATQVDLSGKQVLEVSCFHGGGASYLMRTLHPASYTALDLNPAGIDFCRKRHQLPGLNFMQGDAENLPFADQSFDVVINIEASSYYPSFPRFLAEVARVLRPGGYLLYADVRYGRDHIAEWEEELRNAPMRLVSERDISKEVARGVETNVPRWQELNRRTPASLVSRWQLKISQELHKGEFSYRMYCFANE</sequence>
<dbReference type="Gene3D" id="3.40.50.150">
    <property type="entry name" value="Vaccinia Virus protein VP39"/>
    <property type="match status" value="1"/>
</dbReference>
<evidence type="ECO:0000256" key="5">
    <source>
        <dbReference type="ARBA" id="ARBA00038330"/>
    </source>
</evidence>
<reference evidence="7 8" key="1">
    <citation type="submission" date="2017-02" db="EMBL/GenBank/DDBJ databases">
        <title>The new phylogeny of genus Mycobacterium.</title>
        <authorList>
            <person name="Tortoli E."/>
            <person name="Trovato A."/>
            <person name="Cirillo D.M."/>
        </authorList>
    </citation>
    <scope>NUCLEOTIDE SEQUENCE [LARGE SCALE GENOMIC DNA]</scope>
    <source>
        <strain evidence="7 8">DSM 45145</strain>
    </source>
</reference>
<feature type="domain" description="Methyltransferase type 11" evidence="6">
    <location>
        <begin position="79"/>
        <end position="173"/>
    </location>
</feature>
<dbReference type="InterPro" id="IPR029063">
    <property type="entry name" value="SAM-dependent_MTases_sf"/>
</dbReference>
<name>A0ABX3SZG4_9MYCO</name>
<dbReference type="SUPFAM" id="SSF53335">
    <property type="entry name" value="S-adenosyl-L-methionine-dependent methyltransferases"/>
    <property type="match status" value="1"/>
</dbReference>
<dbReference type="NCBIfam" id="NF045823">
    <property type="entry name" value="PthPhpthDimycoMt"/>
    <property type="match status" value="1"/>
</dbReference>
<comment type="caution">
    <text evidence="7">The sequence shown here is derived from an EMBL/GenBank/DDBJ whole genome shotgun (WGS) entry which is preliminary data.</text>
</comment>
<comment type="function">
    <text evidence="4">Catalyzes the methylation of the lipid moiety of the intermediate compounds phthiotriol and glycosylated phenolphthiotriol dimycoserosates to form phthiocerol dimycocerosates (DIM A) and glycosylated phenolphthiocerol dimycocerosates (PGL).</text>
</comment>
<dbReference type="CDD" id="cd02440">
    <property type="entry name" value="AdoMet_MTases"/>
    <property type="match status" value="1"/>
</dbReference>
<dbReference type="RefSeq" id="WP_372506494.1">
    <property type="nucleotide sequence ID" value="NZ_AP022583.1"/>
</dbReference>
<evidence type="ECO:0000259" key="6">
    <source>
        <dbReference type="Pfam" id="PF08241"/>
    </source>
</evidence>
<evidence type="ECO:0000256" key="4">
    <source>
        <dbReference type="ARBA" id="ARBA00037600"/>
    </source>
</evidence>
<evidence type="ECO:0000256" key="1">
    <source>
        <dbReference type="ARBA" id="ARBA00022516"/>
    </source>
</evidence>